<dbReference type="CDD" id="cd00138">
    <property type="entry name" value="PLDc_SF"/>
    <property type="match status" value="1"/>
</dbReference>
<evidence type="ECO:0000313" key="2">
    <source>
        <dbReference type="EMBL" id="GIH08276.1"/>
    </source>
</evidence>
<dbReference type="SMART" id="SM00155">
    <property type="entry name" value="PLDc"/>
    <property type="match status" value="2"/>
</dbReference>
<organism evidence="2 3">
    <name type="scientific">Rhizocola hellebori</name>
    <dbReference type="NCBI Taxonomy" id="1392758"/>
    <lineage>
        <taxon>Bacteria</taxon>
        <taxon>Bacillati</taxon>
        <taxon>Actinomycetota</taxon>
        <taxon>Actinomycetes</taxon>
        <taxon>Micromonosporales</taxon>
        <taxon>Micromonosporaceae</taxon>
        <taxon>Rhizocola</taxon>
    </lineage>
</organism>
<dbReference type="PANTHER" id="PTHR21248">
    <property type="entry name" value="CARDIOLIPIN SYNTHASE"/>
    <property type="match status" value="1"/>
</dbReference>
<accession>A0A8J3VJQ6</accession>
<keyword evidence="3" id="KW-1185">Reference proteome</keyword>
<dbReference type="AlphaFoldDB" id="A0A8J3VJQ6"/>
<dbReference type="SUPFAM" id="SSF56024">
    <property type="entry name" value="Phospholipase D/nuclease"/>
    <property type="match status" value="2"/>
</dbReference>
<evidence type="ECO:0000313" key="3">
    <source>
        <dbReference type="Proteomes" id="UP000612899"/>
    </source>
</evidence>
<proteinExistence type="predicted"/>
<dbReference type="InterPro" id="IPR001736">
    <property type="entry name" value="PLipase_D/transphosphatidylase"/>
</dbReference>
<protein>
    <recommendedName>
        <fullName evidence="1">PLD phosphodiesterase domain-containing protein</fullName>
    </recommendedName>
</protein>
<sequence>MPDPRAIDLSETRSEEGYFLLREHVERPFHHRADDSDGWRFCCTYRDSAPTLRDAVFELIRNAKQKVFITSFIVGDDELIELLAQTARRLLGGVYVISGLTETSLQRGLAEIADREDISQKVEAEKKRFISLTNQGVAVRGHENCHAKFLVVDDAVAWVGSANLETRAFTRVGEVGVVLNHQPSVSRLARLFARMWLTDCKYELPAFGDGYRVAVRKEFPQIRFKVADPELDGEAALVWTDDLDTPSRGDATDPRRASLLHSVQDVIDRARRRLVLASFNLNRMQENPQLVLDLVTAAVARGVKVELLVRALNDRDRHRRDAGLFHDMGVEVLADDSNHAKAAIADDQHGVLFSANFDGDHGLLAGTGIEVGTRLDGTPAMADLTAYFQHALSCATRTYTPQPTAHQLARGLSVMPPWPLDAEIGIECDWQAWLQFHQSACQRPVTWVRGKAKSIELAAGDRSFLLRPNGSSYQLLPESTPGGGDAIMRLVREAQRGGGRLQDRGVCTAVFRYTGIHSPR</sequence>
<dbReference type="PROSITE" id="PS50035">
    <property type="entry name" value="PLD"/>
    <property type="match status" value="2"/>
</dbReference>
<reference evidence="2" key="1">
    <citation type="submission" date="2021-01" db="EMBL/GenBank/DDBJ databases">
        <title>Whole genome shotgun sequence of Rhizocola hellebori NBRC 109834.</title>
        <authorList>
            <person name="Komaki H."/>
            <person name="Tamura T."/>
        </authorList>
    </citation>
    <scope>NUCLEOTIDE SEQUENCE</scope>
    <source>
        <strain evidence="2">NBRC 109834</strain>
    </source>
</reference>
<evidence type="ECO:0000259" key="1">
    <source>
        <dbReference type="PROSITE" id="PS50035"/>
    </source>
</evidence>
<feature type="domain" description="PLD phosphodiesterase" evidence="1">
    <location>
        <begin position="146"/>
        <end position="168"/>
    </location>
</feature>
<feature type="domain" description="PLD phosphodiesterase" evidence="1">
    <location>
        <begin position="334"/>
        <end position="361"/>
    </location>
</feature>
<comment type="caution">
    <text evidence="2">The sequence shown here is derived from an EMBL/GenBank/DDBJ whole genome shotgun (WGS) entry which is preliminary data.</text>
</comment>
<dbReference type="Pfam" id="PF13091">
    <property type="entry name" value="PLDc_2"/>
    <property type="match status" value="2"/>
</dbReference>
<dbReference type="GO" id="GO:0032049">
    <property type="term" value="P:cardiolipin biosynthetic process"/>
    <property type="evidence" value="ECO:0007669"/>
    <property type="project" value="UniProtKB-ARBA"/>
</dbReference>
<name>A0A8J3VJQ6_9ACTN</name>
<dbReference type="Gene3D" id="3.30.870.10">
    <property type="entry name" value="Endonuclease Chain A"/>
    <property type="match status" value="2"/>
</dbReference>
<dbReference type="PANTHER" id="PTHR21248:SF22">
    <property type="entry name" value="PHOSPHOLIPASE D"/>
    <property type="match status" value="1"/>
</dbReference>
<dbReference type="InterPro" id="IPR025202">
    <property type="entry name" value="PLD-like_dom"/>
</dbReference>
<dbReference type="EMBL" id="BONY01000047">
    <property type="protein sequence ID" value="GIH08276.1"/>
    <property type="molecule type" value="Genomic_DNA"/>
</dbReference>
<dbReference type="RefSeq" id="WP_203912036.1">
    <property type="nucleotide sequence ID" value="NZ_BONY01000047.1"/>
</dbReference>
<dbReference type="Proteomes" id="UP000612899">
    <property type="component" value="Unassembled WGS sequence"/>
</dbReference>
<dbReference type="GO" id="GO:0030572">
    <property type="term" value="F:phosphatidyltransferase activity"/>
    <property type="evidence" value="ECO:0007669"/>
    <property type="project" value="UniProtKB-ARBA"/>
</dbReference>
<gene>
    <name evidence="2" type="ORF">Rhe02_63430</name>
</gene>